<name>A0A2W2DHN5_9ACTN</name>
<protein>
    <submittedName>
        <fullName evidence="1">Epimerase</fullName>
    </submittedName>
</protein>
<dbReference type="EMBL" id="POUD01000430">
    <property type="protein sequence ID" value="PZG03409.1"/>
    <property type="molecule type" value="Genomic_DNA"/>
</dbReference>
<comment type="caution">
    <text evidence="1">The sequence shown here is derived from an EMBL/GenBank/DDBJ whole genome shotgun (WGS) entry which is preliminary data.</text>
</comment>
<feature type="non-terminal residue" evidence="1">
    <location>
        <position position="1"/>
    </location>
</feature>
<proteinExistence type="predicted"/>
<dbReference type="Proteomes" id="UP000249304">
    <property type="component" value="Unassembled WGS sequence"/>
</dbReference>
<dbReference type="AlphaFoldDB" id="A0A2W2DHN5"/>
<gene>
    <name evidence="1" type="ORF">C1J01_46025</name>
</gene>
<evidence type="ECO:0000313" key="1">
    <source>
        <dbReference type="EMBL" id="PZG03409.1"/>
    </source>
</evidence>
<keyword evidence="2" id="KW-1185">Reference proteome</keyword>
<organism evidence="1 2">
    <name type="scientific">Nonomuraea aridisoli</name>
    <dbReference type="NCBI Taxonomy" id="2070368"/>
    <lineage>
        <taxon>Bacteria</taxon>
        <taxon>Bacillati</taxon>
        <taxon>Actinomycetota</taxon>
        <taxon>Actinomycetes</taxon>
        <taxon>Streptosporangiales</taxon>
        <taxon>Streptosporangiaceae</taxon>
        <taxon>Nonomuraea</taxon>
    </lineage>
</organism>
<sequence length="72" mass="7189">APGTPIPEIAGPGKETMAQAARLLGARRGITVVGVDGSGMPDAELAAGGAFLPGPHAKLAGPTFQEWLDTQP</sequence>
<accession>A0A2W2DHN5</accession>
<evidence type="ECO:0000313" key="2">
    <source>
        <dbReference type="Proteomes" id="UP000249304"/>
    </source>
</evidence>
<reference evidence="1 2" key="1">
    <citation type="submission" date="2018-01" db="EMBL/GenBank/DDBJ databases">
        <title>Draft genome sequence of Nonomuraea sp. KC333.</title>
        <authorList>
            <person name="Sahin N."/>
            <person name="Saygin H."/>
            <person name="Ay H."/>
        </authorList>
    </citation>
    <scope>NUCLEOTIDE SEQUENCE [LARGE SCALE GENOMIC DNA]</scope>
    <source>
        <strain evidence="1 2">KC333</strain>
    </source>
</reference>